<accession>A0A1J4KZB0</accession>
<proteinExistence type="predicted"/>
<sequence>MAKNGKAMTLPRWRLVLLTEEEKEIYEFAKDIPDSKRWIIEKIEDFVDGRYQVKWVGSDERTMEPISNIRTRGTEQTKEEKKFWESDIGSTCFLYISMLILRPIESFKRVFQ</sequence>
<protein>
    <recommendedName>
        <fullName evidence="3">Chromo domain-containing protein</fullName>
    </recommendedName>
</protein>
<dbReference type="EMBL" id="MLAK01000299">
    <property type="protein sequence ID" value="OHT14925.1"/>
    <property type="molecule type" value="Genomic_DNA"/>
</dbReference>
<evidence type="ECO:0008006" key="3">
    <source>
        <dbReference type="Google" id="ProtNLM"/>
    </source>
</evidence>
<dbReference type="VEuPathDB" id="TrichDB:TRFO_42822"/>
<keyword evidence="2" id="KW-1185">Reference proteome</keyword>
<dbReference type="Proteomes" id="UP000179807">
    <property type="component" value="Unassembled WGS sequence"/>
</dbReference>
<dbReference type="AlphaFoldDB" id="A0A1J4KZB0"/>
<comment type="caution">
    <text evidence="1">The sequence shown here is derived from an EMBL/GenBank/DDBJ whole genome shotgun (WGS) entry which is preliminary data.</text>
</comment>
<name>A0A1J4KZB0_9EUKA</name>
<reference evidence="1" key="1">
    <citation type="submission" date="2016-10" db="EMBL/GenBank/DDBJ databases">
        <authorList>
            <person name="Benchimol M."/>
            <person name="Almeida L.G."/>
            <person name="Vasconcelos A.T."/>
            <person name="Perreira-Neves A."/>
            <person name="Rosa I.A."/>
            <person name="Tasca T."/>
            <person name="Bogo M.R."/>
            <person name="de Souza W."/>
        </authorList>
    </citation>
    <scope>NUCLEOTIDE SEQUENCE [LARGE SCALE GENOMIC DNA]</scope>
    <source>
        <strain evidence="1">K</strain>
    </source>
</reference>
<organism evidence="1 2">
    <name type="scientific">Tritrichomonas foetus</name>
    <dbReference type="NCBI Taxonomy" id="1144522"/>
    <lineage>
        <taxon>Eukaryota</taxon>
        <taxon>Metamonada</taxon>
        <taxon>Parabasalia</taxon>
        <taxon>Tritrichomonadida</taxon>
        <taxon>Tritrichomonadidae</taxon>
        <taxon>Tritrichomonas</taxon>
    </lineage>
</organism>
<gene>
    <name evidence="1" type="ORF">TRFO_42822</name>
</gene>
<evidence type="ECO:0000313" key="2">
    <source>
        <dbReference type="Proteomes" id="UP000179807"/>
    </source>
</evidence>
<dbReference type="RefSeq" id="XP_068368061.1">
    <property type="nucleotide sequence ID" value="XM_068514498.1"/>
</dbReference>
<dbReference type="GeneID" id="94849202"/>
<evidence type="ECO:0000313" key="1">
    <source>
        <dbReference type="EMBL" id="OHT14925.1"/>
    </source>
</evidence>